<evidence type="ECO:0000313" key="3">
    <source>
        <dbReference type="Proteomes" id="UP000176631"/>
    </source>
</evidence>
<dbReference type="AlphaFoldDB" id="A0A1G1W6Q1"/>
<organism evidence="2 3">
    <name type="scientific">Candidatus Woykebacteria bacterium RBG_13_40_15</name>
    <dbReference type="NCBI Taxonomy" id="1802593"/>
    <lineage>
        <taxon>Bacteria</taxon>
        <taxon>Candidatus Woykeibacteriota</taxon>
    </lineage>
</organism>
<accession>A0A1G1W6Q1</accession>
<dbReference type="Proteomes" id="UP000176631">
    <property type="component" value="Unassembled WGS sequence"/>
</dbReference>
<keyword evidence="1" id="KW-1133">Transmembrane helix</keyword>
<keyword evidence="1" id="KW-0472">Membrane</keyword>
<dbReference type="STRING" id="1802593.A2172_02715"/>
<keyword evidence="1" id="KW-0812">Transmembrane</keyword>
<evidence type="ECO:0000256" key="1">
    <source>
        <dbReference type="SAM" id="Phobius"/>
    </source>
</evidence>
<gene>
    <name evidence="2" type="ORF">A2172_02715</name>
</gene>
<name>A0A1G1W6Q1_9BACT</name>
<dbReference type="EMBL" id="MHCP01000028">
    <property type="protein sequence ID" value="OGY23260.1"/>
    <property type="molecule type" value="Genomic_DNA"/>
</dbReference>
<feature type="transmembrane region" description="Helical" evidence="1">
    <location>
        <begin position="6"/>
        <end position="26"/>
    </location>
</feature>
<protein>
    <submittedName>
        <fullName evidence="2">Uncharacterized protein</fullName>
    </submittedName>
</protein>
<sequence>MSAEIILIISLVLNIVMVLAVAYMVYKTNQVLSEFQPFLKEGEQARHTVGKKANEVLARTISMASELVNNSIEESKRNLRLSEEFRLDIENRMRTGVEQTIAESKKVFQNQSKDIISTYQTMFSVLNREVSSETKEKVSQLLPSLQKELEQIPRMVEEKLSQEIARVDKEVETHKQQKIKQLDTQIYQIISEVAKNTIGRSVDMSTHEELVMEALEKAKKEKFFEGK</sequence>
<evidence type="ECO:0000313" key="2">
    <source>
        <dbReference type="EMBL" id="OGY23260.1"/>
    </source>
</evidence>
<reference evidence="2 3" key="1">
    <citation type="journal article" date="2016" name="Nat. Commun.">
        <title>Thousands of microbial genomes shed light on interconnected biogeochemical processes in an aquifer system.</title>
        <authorList>
            <person name="Anantharaman K."/>
            <person name="Brown C.T."/>
            <person name="Hug L.A."/>
            <person name="Sharon I."/>
            <person name="Castelle C.J."/>
            <person name="Probst A.J."/>
            <person name="Thomas B.C."/>
            <person name="Singh A."/>
            <person name="Wilkins M.J."/>
            <person name="Karaoz U."/>
            <person name="Brodie E.L."/>
            <person name="Williams K.H."/>
            <person name="Hubbard S.S."/>
            <person name="Banfield J.F."/>
        </authorList>
    </citation>
    <scope>NUCLEOTIDE SEQUENCE [LARGE SCALE GENOMIC DNA]</scope>
</reference>
<comment type="caution">
    <text evidence="2">The sequence shown here is derived from an EMBL/GenBank/DDBJ whole genome shotgun (WGS) entry which is preliminary data.</text>
</comment>
<proteinExistence type="predicted"/>